<dbReference type="Proteomes" id="UP000004994">
    <property type="component" value="Chromosome 8"/>
</dbReference>
<name>A0A3Q7HRL7_SOLLC</name>
<evidence type="ECO:0000313" key="2">
    <source>
        <dbReference type="Proteomes" id="UP000004994"/>
    </source>
</evidence>
<dbReference type="Gramene" id="Solyc08g067767.1.1">
    <property type="protein sequence ID" value="Solyc08g067767.1.1"/>
    <property type="gene ID" value="Solyc08g067767.1"/>
</dbReference>
<sequence length="170" mass="19484">MYWSSLSEAGLTGAKPSTTPIESNLRLTSVEYDQANGYTEDVILQDVTAYQRMVGKLLYATITRPDISYAVQVLSQFMHAPKRSHWDAAMRDMWLSLENYLFPGNQRNSRLSPEVQVRIPHDNPKRLLNLQQELHYKCITAKLRYTNSGFASVSKNWLCYCPMSCTLGLR</sequence>
<reference evidence="1" key="2">
    <citation type="submission" date="2019-01" db="UniProtKB">
        <authorList>
            <consortium name="EnsemblPlants"/>
        </authorList>
    </citation>
    <scope>IDENTIFICATION</scope>
    <source>
        <strain evidence="1">cv. Heinz 1706</strain>
    </source>
</reference>
<evidence type="ECO:0008006" key="3">
    <source>
        <dbReference type="Google" id="ProtNLM"/>
    </source>
</evidence>
<keyword evidence="2" id="KW-1185">Reference proteome</keyword>
<dbReference type="EnsemblPlants" id="Solyc08g067767.1.1">
    <property type="protein sequence ID" value="Solyc08g067767.1.1"/>
    <property type="gene ID" value="Solyc08g067767.1"/>
</dbReference>
<dbReference type="AlphaFoldDB" id="A0A3Q7HRL7"/>
<reference evidence="1" key="1">
    <citation type="journal article" date="2012" name="Nature">
        <title>The tomato genome sequence provides insights into fleshy fruit evolution.</title>
        <authorList>
            <consortium name="Tomato Genome Consortium"/>
        </authorList>
    </citation>
    <scope>NUCLEOTIDE SEQUENCE [LARGE SCALE GENOMIC DNA]</scope>
    <source>
        <strain evidence="1">cv. Heinz 1706</strain>
    </source>
</reference>
<dbReference type="InParanoid" id="A0A3Q7HRL7"/>
<organism evidence="1">
    <name type="scientific">Solanum lycopersicum</name>
    <name type="common">Tomato</name>
    <name type="synonym">Lycopersicon esculentum</name>
    <dbReference type="NCBI Taxonomy" id="4081"/>
    <lineage>
        <taxon>Eukaryota</taxon>
        <taxon>Viridiplantae</taxon>
        <taxon>Streptophyta</taxon>
        <taxon>Embryophyta</taxon>
        <taxon>Tracheophyta</taxon>
        <taxon>Spermatophyta</taxon>
        <taxon>Magnoliopsida</taxon>
        <taxon>eudicotyledons</taxon>
        <taxon>Gunneridae</taxon>
        <taxon>Pentapetalae</taxon>
        <taxon>asterids</taxon>
        <taxon>lamiids</taxon>
        <taxon>Solanales</taxon>
        <taxon>Solanaceae</taxon>
        <taxon>Solanoideae</taxon>
        <taxon>Solaneae</taxon>
        <taxon>Solanum</taxon>
        <taxon>Solanum subgen. Lycopersicon</taxon>
    </lineage>
</organism>
<dbReference type="PANTHER" id="PTHR11439">
    <property type="entry name" value="GAG-POL-RELATED RETROTRANSPOSON"/>
    <property type="match status" value="1"/>
</dbReference>
<accession>A0A3Q7HRL7</accession>
<evidence type="ECO:0000313" key="1">
    <source>
        <dbReference type="EnsemblPlants" id="Solyc08g067767.1.1"/>
    </source>
</evidence>
<dbReference type="PANTHER" id="PTHR11439:SF492">
    <property type="entry name" value="REVERSE TRANSCRIPTASE TY1_COPIA-TYPE DOMAIN-CONTAINING PROTEIN"/>
    <property type="match status" value="1"/>
</dbReference>
<proteinExistence type="predicted"/>
<protein>
    <recommendedName>
        <fullName evidence="3">Reverse transcriptase Ty1/copia-type domain-containing protein</fullName>
    </recommendedName>
</protein>